<sequence>MTLQLKDSFCATLLPKYSKLPEYKDLPAMDNEQHSPAQATAPTVHKVIMFCRLSLVTLCAIALIVFEVVDYHGRKLIDTELGSITKNVATTLCHDLIMTLLQDWMRINGMEIMWSFLSLIVGAIMSISQYFMLAR</sequence>
<feature type="transmembrane region" description="Helical" evidence="1">
    <location>
        <begin position="112"/>
        <end position="133"/>
    </location>
</feature>
<dbReference type="AlphaFoldDB" id="A0A1J9RXH8"/>
<keyword evidence="1" id="KW-1133">Transmembrane helix</keyword>
<comment type="caution">
    <text evidence="2">The sequence shown here is derived from an EMBL/GenBank/DDBJ whole genome shotgun (WGS) entry which is preliminary data.</text>
</comment>
<name>A0A1J9RXH8_9PEZI</name>
<dbReference type="EMBL" id="MNUE01000007">
    <property type="protein sequence ID" value="OJD37355.1"/>
    <property type="molecule type" value="Genomic_DNA"/>
</dbReference>
<evidence type="ECO:0000313" key="2">
    <source>
        <dbReference type="EMBL" id="OJD37355.1"/>
    </source>
</evidence>
<evidence type="ECO:0000313" key="3">
    <source>
        <dbReference type="Proteomes" id="UP000183809"/>
    </source>
</evidence>
<protein>
    <submittedName>
        <fullName evidence="2">Uncharacterized protein</fullName>
    </submittedName>
</protein>
<reference evidence="2 3" key="1">
    <citation type="submission" date="2016-10" db="EMBL/GenBank/DDBJ databases">
        <title>Proteomics and genomics reveal pathogen-plant mechanisms compatible with a hemibiotrophic lifestyle of Diplodia corticola.</title>
        <authorList>
            <person name="Fernandes I."/>
            <person name="De Jonge R."/>
            <person name="Van De Peer Y."/>
            <person name="Devreese B."/>
            <person name="Alves A."/>
            <person name="Esteves A.C."/>
        </authorList>
    </citation>
    <scope>NUCLEOTIDE SEQUENCE [LARGE SCALE GENOMIC DNA]</scope>
    <source>
        <strain evidence="2 3">CBS 112549</strain>
    </source>
</reference>
<accession>A0A1J9RXH8</accession>
<organism evidence="2 3">
    <name type="scientific">Diplodia corticola</name>
    <dbReference type="NCBI Taxonomy" id="236234"/>
    <lineage>
        <taxon>Eukaryota</taxon>
        <taxon>Fungi</taxon>
        <taxon>Dikarya</taxon>
        <taxon>Ascomycota</taxon>
        <taxon>Pezizomycotina</taxon>
        <taxon>Dothideomycetes</taxon>
        <taxon>Dothideomycetes incertae sedis</taxon>
        <taxon>Botryosphaeriales</taxon>
        <taxon>Botryosphaeriaceae</taxon>
        <taxon>Diplodia</taxon>
    </lineage>
</organism>
<keyword evidence="3" id="KW-1185">Reference proteome</keyword>
<dbReference type="GeneID" id="31018945"/>
<keyword evidence="1" id="KW-0812">Transmembrane</keyword>
<proteinExistence type="predicted"/>
<gene>
    <name evidence="2" type="ORF">BKCO1_700029</name>
</gene>
<feature type="transmembrane region" description="Helical" evidence="1">
    <location>
        <begin position="47"/>
        <end position="66"/>
    </location>
</feature>
<keyword evidence="1" id="KW-0472">Membrane</keyword>
<dbReference type="Proteomes" id="UP000183809">
    <property type="component" value="Unassembled WGS sequence"/>
</dbReference>
<dbReference type="RefSeq" id="XP_020133494.1">
    <property type="nucleotide sequence ID" value="XM_020278684.1"/>
</dbReference>
<evidence type="ECO:0000256" key="1">
    <source>
        <dbReference type="SAM" id="Phobius"/>
    </source>
</evidence>